<dbReference type="EMBL" id="CAJVPW010011590">
    <property type="protein sequence ID" value="CAG8627261.1"/>
    <property type="molecule type" value="Genomic_DNA"/>
</dbReference>
<proteinExistence type="predicted"/>
<feature type="non-terminal residue" evidence="1">
    <location>
        <position position="1"/>
    </location>
</feature>
<organism evidence="1 2">
    <name type="scientific">Cetraspora pellucida</name>
    <dbReference type="NCBI Taxonomy" id="1433469"/>
    <lineage>
        <taxon>Eukaryota</taxon>
        <taxon>Fungi</taxon>
        <taxon>Fungi incertae sedis</taxon>
        <taxon>Mucoromycota</taxon>
        <taxon>Glomeromycotina</taxon>
        <taxon>Glomeromycetes</taxon>
        <taxon>Diversisporales</taxon>
        <taxon>Gigasporaceae</taxon>
        <taxon>Cetraspora</taxon>
    </lineage>
</organism>
<evidence type="ECO:0000313" key="2">
    <source>
        <dbReference type="Proteomes" id="UP000789366"/>
    </source>
</evidence>
<dbReference type="Proteomes" id="UP000789366">
    <property type="component" value="Unassembled WGS sequence"/>
</dbReference>
<comment type="caution">
    <text evidence="1">The sequence shown here is derived from an EMBL/GenBank/DDBJ whole genome shotgun (WGS) entry which is preliminary data.</text>
</comment>
<evidence type="ECO:0000313" key="1">
    <source>
        <dbReference type="EMBL" id="CAG8627261.1"/>
    </source>
</evidence>
<gene>
    <name evidence="1" type="ORF">SPELUC_LOCUS8096</name>
</gene>
<sequence length="582" mass="65712">LRNHDPPLTLDSEAFPDIFRVSGVVAVGAHGIKTSSGIMSDQLCSMEIVTGSGEVYEFSEEISKSEFDVAKVNLGFLGIIYSSTFRAQPMYNLRVNNVFAPINEWFNPQTIKNLLDSSDGIEMDYYPFNGFNQSDPNPLDPNKDLVLVKNYVRTGEPVSFTQQQIEKLRETQIQGNINQKKLFKSLLQNPEATPNVTSVIWKSIMGDGNTSFVFQAPDTFHFIAGFEIVKTHLTEIGFKVDPDFSNVAAEFSHVIRTLYEFARKGKFPLNHGFVIRIIKSTKALLSNTFDNDPNTLYCHMDFESVIGTSGWEEFMQLIAQRFFDKYKAKPHWGKEWEFIPNVKSYLSDVLSDQIKQFEKVRAKYDPDKIFFDNKSLQDIFSCALYSSNITVNINEDLMIRSAKPINNKTWENWNGEIYISPSAIFEPSTLEDLIDIVKLAKTNNKTIRCAAQGHAVSSLSVTKNYLVVVTNLKQITIQKHPKYGWTVTAEAGISLSDLDKALRNHDPPLTLDSEAFVDIFRVSGVVAVGAHGSKTSSGIMSDQLCSMKIVTGSGKVYEFSGFYYSNNYNTIYWKFSFSCKFI</sequence>
<accession>A0ACA9N492</accession>
<protein>
    <submittedName>
        <fullName evidence="1">874_t:CDS:1</fullName>
    </submittedName>
</protein>
<name>A0ACA9N492_9GLOM</name>
<reference evidence="1" key="1">
    <citation type="submission" date="2021-06" db="EMBL/GenBank/DDBJ databases">
        <authorList>
            <person name="Kallberg Y."/>
            <person name="Tangrot J."/>
            <person name="Rosling A."/>
        </authorList>
    </citation>
    <scope>NUCLEOTIDE SEQUENCE</scope>
    <source>
        <strain evidence="1">28 12/20/2015</strain>
    </source>
</reference>
<keyword evidence="2" id="KW-1185">Reference proteome</keyword>